<feature type="compositionally biased region" description="Basic residues" evidence="1">
    <location>
        <begin position="55"/>
        <end position="67"/>
    </location>
</feature>
<name>J1ZLZ2_9ACTN</name>
<accession>J1ZLZ2</accession>
<dbReference type="STRING" id="1160718.SU9_33873"/>
<evidence type="ECO:0000256" key="1">
    <source>
        <dbReference type="SAM" id="MobiDB-lite"/>
    </source>
</evidence>
<sequence>MLPLHIRHDHRTLTRANDRLQRGDRDGRIKRPQTAAQQMLLGTFDTSHSAAGPRTPRHRTTHRTPRT</sequence>
<proteinExistence type="predicted"/>
<protein>
    <submittedName>
        <fullName evidence="2">Uncharacterized protein</fullName>
    </submittedName>
</protein>
<comment type="caution">
    <text evidence="2">The sequence shown here is derived from an EMBL/GenBank/DDBJ whole genome shotgun (WGS) entry which is preliminary data.</text>
</comment>
<feature type="compositionally biased region" description="Basic residues" evidence="1">
    <location>
        <begin position="1"/>
        <end position="10"/>
    </location>
</feature>
<dbReference type="AlphaFoldDB" id="J1ZLZ2"/>
<feature type="non-terminal residue" evidence="2">
    <location>
        <position position="67"/>
    </location>
</feature>
<feature type="compositionally biased region" description="Basic and acidic residues" evidence="1">
    <location>
        <begin position="16"/>
        <end position="29"/>
    </location>
</feature>
<gene>
    <name evidence="2" type="ORF">SU9_33873</name>
</gene>
<organism evidence="2">
    <name type="scientific">Streptomyces auratus AGR0001</name>
    <dbReference type="NCBI Taxonomy" id="1160718"/>
    <lineage>
        <taxon>Bacteria</taxon>
        <taxon>Bacillati</taxon>
        <taxon>Actinomycetota</taxon>
        <taxon>Actinomycetes</taxon>
        <taxon>Kitasatosporales</taxon>
        <taxon>Streptomycetaceae</taxon>
        <taxon>Streptomyces</taxon>
    </lineage>
</organism>
<reference evidence="2" key="1">
    <citation type="journal article" date="2012" name="J. Bacteriol.">
        <title>Genome Sequence of Streptomyces auratus Strain AGR0001, a Phoslactomycin-Producing Actinomycete.</title>
        <authorList>
            <person name="Han X."/>
            <person name="Li M."/>
            <person name="Ding Z."/>
            <person name="Zhao J."/>
            <person name="Ji K."/>
            <person name="Wen M."/>
            <person name="Lu T."/>
        </authorList>
    </citation>
    <scope>NUCLEOTIDE SEQUENCE [LARGE SCALE GENOMIC DNA]</scope>
    <source>
        <strain evidence="2">AGR0001</strain>
    </source>
</reference>
<evidence type="ECO:0000313" key="2">
    <source>
        <dbReference type="EMBL" id="EJJ02446.1"/>
    </source>
</evidence>
<dbReference type="EMBL" id="AJGV01000229">
    <property type="protein sequence ID" value="EJJ02446.1"/>
    <property type="molecule type" value="Genomic_DNA"/>
</dbReference>
<dbReference type="HOGENOM" id="CLU_2818874_0_0_11"/>
<feature type="region of interest" description="Disordered" evidence="1">
    <location>
        <begin position="1"/>
        <end position="31"/>
    </location>
</feature>
<feature type="region of interest" description="Disordered" evidence="1">
    <location>
        <begin position="44"/>
        <end position="67"/>
    </location>
</feature>